<protein>
    <recommendedName>
        <fullName evidence="6">Methyltransferase domain-containing protein</fullName>
    </recommendedName>
</protein>
<dbReference type="AlphaFoldDB" id="A0A3B1BKD3"/>
<dbReference type="InterPro" id="IPR041698">
    <property type="entry name" value="Methyltransf_25"/>
</dbReference>
<name>A0A3B1BKD3_9ZZZZ</name>
<sequence>MMDDFGFPKSAGTFRFRAETRIVRRLLGGMERSGTVLDLGSGVGFWAEEFARSFSLVVAVEGSSALYQTLEERCAPYSNVTTLQGDVLSFEPAGVYDLVFLGGLLMYLDENAVIDLLQKLIPHLGSNGIILCRESTVQGKTVTRSGDYPVVYRTVDDYKRIFKQCGLLLNHVERNKPYVVMQMGCELIKIWKRVIPEPFWALQIIGRLMYGAIRVAAPLIQSIVRVFGFLFPNLENHFFVLGIEKGA</sequence>
<comment type="pathway">
    <text evidence="1">Lipid metabolism.</text>
</comment>
<evidence type="ECO:0000256" key="1">
    <source>
        <dbReference type="ARBA" id="ARBA00005189"/>
    </source>
</evidence>
<evidence type="ECO:0000256" key="5">
    <source>
        <dbReference type="ARBA" id="ARBA00047622"/>
    </source>
</evidence>
<dbReference type="GO" id="GO:0032259">
    <property type="term" value="P:methylation"/>
    <property type="evidence" value="ECO:0007669"/>
    <property type="project" value="UniProtKB-KW"/>
</dbReference>
<dbReference type="Pfam" id="PF13649">
    <property type="entry name" value="Methyltransf_25"/>
    <property type="match status" value="1"/>
</dbReference>
<dbReference type="PANTHER" id="PTHR44307">
    <property type="entry name" value="PHOSPHOETHANOLAMINE METHYLTRANSFERASE"/>
    <property type="match status" value="1"/>
</dbReference>
<keyword evidence="3" id="KW-0808">Transferase</keyword>
<feature type="domain" description="Methyltransferase" evidence="6">
    <location>
        <begin position="36"/>
        <end position="128"/>
    </location>
</feature>
<evidence type="ECO:0000256" key="4">
    <source>
        <dbReference type="ARBA" id="ARBA00025707"/>
    </source>
</evidence>
<evidence type="ECO:0000313" key="7">
    <source>
        <dbReference type="EMBL" id="VAX18756.1"/>
    </source>
</evidence>
<evidence type="ECO:0000256" key="3">
    <source>
        <dbReference type="ARBA" id="ARBA00022679"/>
    </source>
</evidence>
<dbReference type="Gene3D" id="3.40.50.150">
    <property type="entry name" value="Vaccinia Virus protein VP39"/>
    <property type="match status" value="1"/>
</dbReference>
<evidence type="ECO:0000256" key="2">
    <source>
        <dbReference type="ARBA" id="ARBA00022603"/>
    </source>
</evidence>
<comment type="catalytic activity">
    <reaction evidence="5">
        <text>phosphoethanolamine + S-adenosyl-L-methionine = N-methylethanolamine phosphate + S-adenosyl-L-homocysteine + H(+)</text>
        <dbReference type="Rhea" id="RHEA:20365"/>
        <dbReference type="ChEBI" id="CHEBI:15378"/>
        <dbReference type="ChEBI" id="CHEBI:57781"/>
        <dbReference type="ChEBI" id="CHEBI:57856"/>
        <dbReference type="ChEBI" id="CHEBI:58190"/>
        <dbReference type="ChEBI" id="CHEBI:59789"/>
        <dbReference type="EC" id="2.1.1.103"/>
    </reaction>
    <physiologicalReaction direction="left-to-right" evidence="5">
        <dbReference type="Rhea" id="RHEA:20366"/>
    </physiologicalReaction>
</comment>
<comment type="pathway">
    <text evidence="4">Phospholipid metabolism.</text>
</comment>
<evidence type="ECO:0000259" key="6">
    <source>
        <dbReference type="Pfam" id="PF13649"/>
    </source>
</evidence>
<organism evidence="7">
    <name type="scientific">hydrothermal vent metagenome</name>
    <dbReference type="NCBI Taxonomy" id="652676"/>
    <lineage>
        <taxon>unclassified sequences</taxon>
        <taxon>metagenomes</taxon>
        <taxon>ecological metagenomes</taxon>
    </lineage>
</organism>
<dbReference type="EMBL" id="UOGC01000078">
    <property type="protein sequence ID" value="VAX18756.1"/>
    <property type="molecule type" value="Genomic_DNA"/>
</dbReference>
<dbReference type="SUPFAM" id="SSF53335">
    <property type="entry name" value="S-adenosyl-L-methionine-dependent methyltransferases"/>
    <property type="match status" value="1"/>
</dbReference>
<proteinExistence type="predicted"/>
<dbReference type="PANTHER" id="PTHR44307:SF2">
    <property type="entry name" value="PHOSPHOETHANOLAMINE METHYLTRANSFERASE ISOFORM X1"/>
    <property type="match status" value="1"/>
</dbReference>
<dbReference type="GO" id="GO:0000234">
    <property type="term" value="F:phosphoethanolamine N-methyltransferase activity"/>
    <property type="evidence" value="ECO:0007669"/>
    <property type="project" value="UniProtKB-EC"/>
</dbReference>
<reference evidence="7" key="1">
    <citation type="submission" date="2018-06" db="EMBL/GenBank/DDBJ databases">
        <authorList>
            <person name="Zhirakovskaya E."/>
        </authorList>
    </citation>
    <scope>NUCLEOTIDE SEQUENCE</scope>
</reference>
<dbReference type="CDD" id="cd02440">
    <property type="entry name" value="AdoMet_MTases"/>
    <property type="match status" value="1"/>
</dbReference>
<gene>
    <name evidence="7" type="ORF">MNBD_NITROSPINAE01-275</name>
</gene>
<keyword evidence="2" id="KW-0489">Methyltransferase</keyword>
<accession>A0A3B1BKD3</accession>
<dbReference type="InterPro" id="IPR029063">
    <property type="entry name" value="SAM-dependent_MTases_sf"/>
</dbReference>